<feature type="compositionally biased region" description="Basic and acidic residues" evidence="1">
    <location>
        <begin position="726"/>
        <end position="750"/>
    </location>
</feature>
<dbReference type="Pfam" id="PF12239">
    <property type="entry name" value="DUF3605"/>
    <property type="match status" value="1"/>
</dbReference>
<feature type="compositionally biased region" description="Low complexity" evidence="1">
    <location>
        <begin position="152"/>
        <end position="171"/>
    </location>
</feature>
<evidence type="ECO:0000313" key="2">
    <source>
        <dbReference type="EMBL" id="KAG9326252.1"/>
    </source>
</evidence>
<feature type="compositionally biased region" description="Acidic residues" evidence="1">
    <location>
        <begin position="441"/>
        <end position="451"/>
    </location>
</feature>
<proteinExistence type="predicted"/>
<dbReference type="SUPFAM" id="SSF51126">
    <property type="entry name" value="Pectin lyase-like"/>
    <property type="match status" value="1"/>
</dbReference>
<feature type="compositionally biased region" description="Basic and acidic residues" evidence="1">
    <location>
        <begin position="679"/>
        <end position="701"/>
    </location>
</feature>
<dbReference type="PANTHER" id="PTHR35020">
    <property type="entry name" value="N-ACETYLGLUCOSAMINE-INDUCED PROTEIN 1"/>
    <property type="match status" value="1"/>
</dbReference>
<dbReference type="GO" id="GO:0006044">
    <property type="term" value="P:N-acetylglucosamine metabolic process"/>
    <property type="evidence" value="ECO:0007669"/>
    <property type="project" value="TreeGrafter"/>
</dbReference>
<feature type="compositionally biased region" description="Acidic residues" evidence="1">
    <location>
        <begin position="482"/>
        <end position="492"/>
    </location>
</feature>
<sequence>MAVDLEPTTTNVPTMHQRQQPEATVESRKKALSLNIPLTPTTTSTTPSVNTSSNSNTPSSSKLDPTPSPSPSPMKKPLVFKKPTKHQFTWSELSKMVASKDLTPMGRSEAVQEAYQRAIKRRTKKYGSPDEYIRQRVLHWPPAEQDVASTPSSGASSDGNESSTSCSSISPPSSPTGPVDPLEIALKKNEFPYSVKSGIEHWLIWSRHPLTDEVWIRRYLEERLPGRDYLFFINPPELRSVPSIFHVQVFTKGEGEVLDEEDMEIKKEFMISRDDQAAVTSAAGQAASAHTLSMLPSPVTRSTCSSDAQHPRKCTTARHPRFTSTWLMGTLATLLLVAATSISAQATVAGVVAAYDPLESVSKQLKVLVIAGVPPTLASGQAGQRQKEQAYLQRLEKDRARRRGQFYVESSRKDVSEDDIPGVDGVHEGPETSKEPLPWEGVEDEDEDEDNSITLQQDDFLSKVMVFSPWENSFKFRADDHSQDDDNDDNDDDDKKFHNNKATERHVWNMESEPKPVAQSDGDDGASIVEGQDLDRATLVVSSATDDDLESEKESGRLLKVEEEGRFGTESNARDPNVRENQNEIIVPQVWDADGVSQKGETGKQEYVETEEETADETPALSLNSTQPVKDEKKEEGGKDVSRARLDEVDLMGGEAELEWLQKQAAMQDAWKAKHHHVHDQQHRTERVDRHGEGEDRSEGHEPVTVEEMFKDPLWGYKHGGLNPKHCRDGNTRHDDIPPQRHVRLEKQDRDEDGTIFPDVDSTQPYSKIVFPSDPANPESSLGYIAYNHHGDRIMDFSMAGWNEGNTDLPDPLLDVPVIEHLEPRPEADSDADKGDDTQRIQKAIRRAQKITRASVNASTVVPTGALVLARGVYRIKKPLKINGSGLLFRGDPKGGSRIVCQWEPNDFRYAIEVEGTEDEILDRTRVPIVADYSPVGSFFLNLDPARLQHSDLDVGHQVIVSRVGNDRWIESIGMDDFHSGKEGVRPWKRMQARMFRTIRSLNRQTGIVQMDAPLPISIQRSFGGGWITQYNDNKIRALGIQFLDMVFPHNIGRTSDDMLDDEGRGSEDYRFSYEIFANYALRLDNVCHMYISHITTAFFHNFVSVGTGAHHLTMDSIVHSYPDDIYSGHSAFQLSGQLILVQNSISQGSFHYFVHISHVMGPNVIHRVQALNLGKPFQPMPLDFAPGDVGPHMRFCTGLLFDQVTTDGSIQIINRGDMGIGQGLSGANSVIWNSRAREGILTHRASGFQNFVIGGENFQAYDRMPWSAHGWKEHLGSEVLPGSLYLRQLADRKARLAKGWLA</sequence>
<dbReference type="PANTHER" id="PTHR35020:SF2">
    <property type="entry name" value="N-ACETYLGLUCOSAMINE-INDUCED PROTEIN 1"/>
    <property type="match status" value="1"/>
</dbReference>
<feature type="region of interest" description="Disordered" evidence="1">
    <location>
        <begin position="477"/>
        <end position="642"/>
    </location>
</feature>
<feature type="compositionally biased region" description="Basic and acidic residues" evidence="1">
    <location>
        <begin position="629"/>
        <end position="642"/>
    </location>
</feature>
<reference evidence="2" key="1">
    <citation type="submission" date="2021-07" db="EMBL/GenBank/DDBJ databases">
        <title>Draft genome of Mortierella alpina, strain LL118, isolated from an aspen leaf litter sample.</title>
        <authorList>
            <person name="Yang S."/>
            <person name="Vinatzer B.A."/>
        </authorList>
    </citation>
    <scope>NUCLEOTIDE SEQUENCE</scope>
    <source>
        <strain evidence="2">LL118</strain>
    </source>
</reference>
<comment type="caution">
    <text evidence="2">The sequence shown here is derived from an EMBL/GenBank/DDBJ whole genome shotgun (WGS) entry which is preliminary data.</text>
</comment>
<name>A0A9P8A8E9_MORAP</name>
<dbReference type="InterPro" id="IPR022036">
    <property type="entry name" value="DUF3605"/>
</dbReference>
<evidence type="ECO:0000313" key="3">
    <source>
        <dbReference type="Proteomes" id="UP000717515"/>
    </source>
</evidence>
<feature type="region of interest" description="Disordered" evidence="1">
    <location>
        <begin position="674"/>
        <end position="701"/>
    </location>
</feature>
<dbReference type="InterPro" id="IPR011050">
    <property type="entry name" value="Pectin_lyase_fold/virulence"/>
</dbReference>
<feature type="compositionally biased region" description="Low complexity" evidence="1">
    <location>
        <begin position="39"/>
        <end position="65"/>
    </location>
</feature>
<feature type="compositionally biased region" description="Basic and acidic residues" evidence="1">
    <location>
        <begin position="552"/>
        <end position="582"/>
    </location>
</feature>
<feature type="region of interest" description="Disordered" evidence="1">
    <location>
        <begin position="1"/>
        <end position="80"/>
    </location>
</feature>
<feature type="region of interest" description="Disordered" evidence="1">
    <location>
        <begin position="726"/>
        <end position="766"/>
    </location>
</feature>
<feature type="region of interest" description="Disordered" evidence="1">
    <location>
        <begin position="144"/>
        <end position="181"/>
    </location>
</feature>
<dbReference type="Proteomes" id="UP000717515">
    <property type="component" value="Unassembled WGS sequence"/>
</dbReference>
<dbReference type="InterPro" id="IPR012334">
    <property type="entry name" value="Pectin_lyas_fold"/>
</dbReference>
<accession>A0A9P8A8E9</accession>
<dbReference type="EMBL" id="JAIFTL010000023">
    <property type="protein sequence ID" value="KAG9326252.1"/>
    <property type="molecule type" value="Genomic_DNA"/>
</dbReference>
<organism evidence="2 3">
    <name type="scientific">Mortierella alpina</name>
    <name type="common">Oleaginous fungus</name>
    <name type="synonym">Mortierella renispora</name>
    <dbReference type="NCBI Taxonomy" id="64518"/>
    <lineage>
        <taxon>Eukaryota</taxon>
        <taxon>Fungi</taxon>
        <taxon>Fungi incertae sedis</taxon>
        <taxon>Mucoromycota</taxon>
        <taxon>Mortierellomycotina</taxon>
        <taxon>Mortierellomycetes</taxon>
        <taxon>Mortierellales</taxon>
        <taxon>Mortierellaceae</taxon>
        <taxon>Mortierella</taxon>
    </lineage>
</organism>
<feature type="compositionally biased region" description="Basic and acidic residues" evidence="1">
    <location>
        <begin position="493"/>
        <end position="514"/>
    </location>
</feature>
<dbReference type="Gene3D" id="2.160.20.10">
    <property type="entry name" value="Single-stranded right-handed beta-helix, Pectin lyase-like"/>
    <property type="match status" value="1"/>
</dbReference>
<feature type="compositionally biased region" description="Polar residues" evidence="1">
    <location>
        <begin position="7"/>
        <end position="22"/>
    </location>
</feature>
<gene>
    <name evidence="2" type="ORF">KVV02_000967</name>
</gene>
<feature type="region of interest" description="Disordered" evidence="1">
    <location>
        <begin position="406"/>
        <end position="451"/>
    </location>
</feature>
<evidence type="ECO:0000256" key="1">
    <source>
        <dbReference type="SAM" id="MobiDB-lite"/>
    </source>
</evidence>
<protein>
    <submittedName>
        <fullName evidence="2">Uncharacterized protein</fullName>
    </submittedName>
</protein>
<feature type="compositionally biased region" description="Basic and acidic residues" evidence="1">
    <location>
        <begin position="425"/>
        <end position="434"/>
    </location>
</feature>
<dbReference type="GO" id="GO:0005737">
    <property type="term" value="C:cytoplasm"/>
    <property type="evidence" value="ECO:0007669"/>
    <property type="project" value="TreeGrafter"/>
</dbReference>